<dbReference type="EMBL" id="CP008941">
    <property type="protein sequence ID" value="AIK97071.1"/>
    <property type="molecule type" value="Genomic_DNA"/>
</dbReference>
<organism evidence="1 2">
    <name type="scientific">Candidatus Odyssella acanthamoebae</name>
    <dbReference type="NCBI Taxonomy" id="91604"/>
    <lineage>
        <taxon>Bacteria</taxon>
        <taxon>Pseudomonadati</taxon>
        <taxon>Pseudomonadota</taxon>
        <taxon>Alphaproteobacteria</taxon>
        <taxon>Holosporales</taxon>
        <taxon>Candidatus Paracaedibacteraceae</taxon>
        <taxon>Candidatus Odyssella</taxon>
    </lineage>
</organism>
<gene>
    <name evidence="1" type="ORF">ID47_10525</name>
</gene>
<evidence type="ECO:0000313" key="1">
    <source>
        <dbReference type="EMBL" id="AIK97071.1"/>
    </source>
</evidence>
<evidence type="ECO:0000313" key="2">
    <source>
        <dbReference type="Proteomes" id="UP000028926"/>
    </source>
</evidence>
<dbReference type="Proteomes" id="UP000028926">
    <property type="component" value="Chromosome"/>
</dbReference>
<sequence length="321" mass="37444">MLKKNFRSTLLYTFLLILLIPAYIVLFKIDASMAPLSPVLIPDAFNTERNQQHPSVLISYADGPQVFYKNQNSLNMSAADKGFDRIYSYHRRDIDEDFYQQNKHILQQKRGAGYWLWKPYFILKTMRDLPEGALIIYADSGLIFKQPIDAIVASMKEHDTLVLTHGKSTPLRNHLKKEAHAAFDFPLTESILNAENIWGFFIVLRNTSKTRAFVQRWLESCQKVDALTDIPFNPTLQEANFEYHQHDQSLLSPLVAQFPEGIKIVRRNDLRKQFGVQNFHRHTEQEFTSPLWIQGGILNFASTILWNNYLFQLIRKYCRSE</sequence>
<keyword evidence="2" id="KW-1185">Reference proteome</keyword>
<proteinExistence type="predicted"/>
<dbReference type="RefSeq" id="WP_038466112.1">
    <property type="nucleotide sequence ID" value="NZ_CP008941.1"/>
</dbReference>
<reference evidence="1 2" key="1">
    <citation type="submission" date="2014-07" db="EMBL/GenBank/DDBJ databases">
        <title>Comparative genomic insights into amoeba endosymbionts belonging to the families of Holosporaceae and Candidatus Midichloriaceae within Rickettsiales.</title>
        <authorList>
            <person name="Wang Z."/>
            <person name="Wu M."/>
        </authorList>
    </citation>
    <scope>NUCLEOTIDE SEQUENCE [LARGE SCALE GENOMIC DNA]</scope>
    <source>
        <strain evidence="1">PRA3</strain>
    </source>
</reference>
<evidence type="ECO:0008006" key="3">
    <source>
        <dbReference type="Google" id="ProtNLM"/>
    </source>
</evidence>
<protein>
    <recommendedName>
        <fullName evidence="3">Nucleotide-diphospho-sugar transferase domain-containing protein</fullName>
    </recommendedName>
</protein>
<dbReference type="HOGENOM" id="CLU_852274_0_0_5"/>
<dbReference type="AlphaFoldDB" id="A0A077AWZ0"/>
<name>A0A077AWZ0_9PROT</name>
<dbReference type="OrthoDB" id="9804725at2"/>
<dbReference type="KEGG" id="paca:ID47_10525"/>
<accession>A0A077AWZ0</accession>
<dbReference type="eggNOG" id="ENOG50320BZ">
    <property type="taxonomic scope" value="Bacteria"/>
</dbReference>